<keyword evidence="3" id="KW-1185">Reference proteome</keyword>
<organism evidence="2 3">
    <name type="scientific">Lysobacter capsici AZ78</name>
    <dbReference type="NCBI Taxonomy" id="1444315"/>
    <lineage>
        <taxon>Bacteria</taxon>
        <taxon>Pseudomonadati</taxon>
        <taxon>Pseudomonadota</taxon>
        <taxon>Gammaproteobacteria</taxon>
        <taxon>Lysobacterales</taxon>
        <taxon>Lysobacteraceae</taxon>
        <taxon>Lysobacter</taxon>
    </lineage>
</organism>
<dbReference type="Proteomes" id="UP000023435">
    <property type="component" value="Unassembled WGS sequence"/>
</dbReference>
<dbReference type="GeneID" id="97902772"/>
<keyword evidence="1" id="KW-0732">Signal</keyword>
<evidence type="ECO:0008006" key="4">
    <source>
        <dbReference type="Google" id="ProtNLM"/>
    </source>
</evidence>
<dbReference type="OrthoDB" id="6026915at2"/>
<dbReference type="AlphaFoldDB" id="A0A108U6W6"/>
<comment type="caution">
    <text evidence="2">The sequence shown here is derived from an EMBL/GenBank/DDBJ whole genome shotgun (WGS) entry which is preliminary data.</text>
</comment>
<name>A0A108U6W6_9GAMM</name>
<gene>
    <name evidence="2" type="ORF">AZ78_1205</name>
</gene>
<feature type="signal peptide" evidence="1">
    <location>
        <begin position="1"/>
        <end position="25"/>
    </location>
</feature>
<evidence type="ECO:0000313" key="3">
    <source>
        <dbReference type="Proteomes" id="UP000023435"/>
    </source>
</evidence>
<reference evidence="2 3" key="1">
    <citation type="journal article" date="2014" name="Genome Announc.">
        <title>Draft Genome Sequence of Lysobacter capsici AZ78, a Bacterium Antagonistic to Plant-Pathogenic Oomycetes.</title>
        <authorList>
            <person name="Puopolo G."/>
            <person name="Sonego P."/>
            <person name="Engelen K."/>
            <person name="Pertot I."/>
        </authorList>
    </citation>
    <scope>NUCLEOTIDE SEQUENCE [LARGE SCALE GENOMIC DNA]</scope>
    <source>
        <strain evidence="2 3">AZ78</strain>
    </source>
</reference>
<evidence type="ECO:0000256" key="1">
    <source>
        <dbReference type="SAM" id="SignalP"/>
    </source>
</evidence>
<proteinExistence type="predicted"/>
<protein>
    <recommendedName>
        <fullName evidence="4">Secreted protein</fullName>
    </recommendedName>
</protein>
<evidence type="ECO:0000313" key="2">
    <source>
        <dbReference type="EMBL" id="KWS03657.1"/>
    </source>
</evidence>
<feature type="chain" id="PRO_5007131628" description="Secreted protein" evidence="1">
    <location>
        <begin position="26"/>
        <end position="158"/>
    </location>
</feature>
<sequence length="158" mass="16728">MLKTHTASALAAGLLSLILPLAAFASDPPSVLENQSACGGRYSARLQLDFGQTGTTASAHAEASLVRHPFVHGSIPYPSYFVAESTVMRRNSVNPNWTSDTHSSEVYGAFSTSPVTANGMLFKDAGCELVASAIVNVHCPDGSWETKQLTRNWVGCGL</sequence>
<accession>A0A108U6W6</accession>
<dbReference type="EMBL" id="JAJA02000001">
    <property type="protein sequence ID" value="KWS03657.1"/>
    <property type="molecule type" value="Genomic_DNA"/>
</dbReference>
<dbReference type="RefSeq" id="WP_036113923.1">
    <property type="nucleotide sequence ID" value="NZ_JAJA02000001.1"/>
</dbReference>